<accession>A0A849SL01</accession>
<dbReference type="PANTHER" id="PTHR36304:SF4">
    <property type="entry name" value="DUF4388 DOMAIN-CONTAINING PROTEIN"/>
    <property type="match status" value="1"/>
</dbReference>
<dbReference type="AlphaFoldDB" id="A0A849SL01"/>
<organism evidence="2 3">
    <name type="scientific">Eiseniibacteriota bacterium</name>
    <dbReference type="NCBI Taxonomy" id="2212470"/>
    <lineage>
        <taxon>Bacteria</taxon>
        <taxon>Candidatus Eiseniibacteriota</taxon>
    </lineage>
</organism>
<gene>
    <name evidence="2" type="ORF">HOP12_05070</name>
</gene>
<proteinExistence type="predicted"/>
<dbReference type="InterPro" id="IPR025497">
    <property type="entry name" value="PatA-like_N"/>
</dbReference>
<name>A0A849SL01_UNCEI</name>
<dbReference type="Proteomes" id="UP000580839">
    <property type="component" value="Unassembled WGS sequence"/>
</dbReference>
<dbReference type="EMBL" id="JABFRW010000054">
    <property type="protein sequence ID" value="NOT33527.1"/>
    <property type="molecule type" value="Genomic_DNA"/>
</dbReference>
<evidence type="ECO:0000259" key="1">
    <source>
        <dbReference type="Pfam" id="PF14332"/>
    </source>
</evidence>
<evidence type="ECO:0000313" key="2">
    <source>
        <dbReference type="EMBL" id="NOT33527.1"/>
    </source>
</evidence>
<dbReference type="Pfam" id="PF14332">
    <property type="entry name" value="DUF4388"/>
    <property type="match status" value="1"/>
</dbReference>
<reference evidence="2 3" key="1">
    <citation type="submission" date="2020-04" db="EMBL/GenBank/DDBJ databases">
        <title>Metagenomic profiling of ammonia- and methane-oxidizing microorganisms in a Dutch drinking water treatment plant.</title>
        <authorList>
            <person name="Poghosyan L."/>
            <person name="Leucker S."/>
        </authorList>
    </citation>
    <scope>NUCLEOTIDE SEQUENCE [LARGE SCALE GENOMIC DNA]</scope>
    <source>
        <strain evidence="2">S-RSF-IL-03</strain>
    </source>
</reference>
<evidence type="ECO:0000313" key="3">
    <source>
        <dbReference type="Proteomes" id="UP000580839"/>
    </source>
</evidence>
<feature type="domain" description="PatA-like N-terminal" evidence="1">
    <location>
        <begin position="11"/>
        <end position="109"/>
    </location>
</feature>
<sequence length="454" mass="48911">MAARIPATFGGTLGLLSLFDVSQMLMLNRATGCVDIKSDGMNGALWFDEGRLVNALDDARGEGENAAYRVFSWRTGTFEFRSEPSNGSVVIEGSTDAIMLESARRMDESALAAGEEGHETERLRERQSAVEALREEFGRVAREMGTTGEVPPTAFSATRLYRLARPSDRLLFEVGRSPRVREGESWSETGEPPISAIDYESLRAGLFAVSTPIDADAGPLAPRKIELANGVTLNFEFLIDAGREMLWVRPIECPPPDLEKLGDPAAYERSLSLDCGLVLACARDADAAEGLLHAWVAAQDRKFPTVTLVAEALAVYRHERARGVVVSAAARRLAAWTPTLDPEVVVLGRGVAWESLHPLPLDRVRRWAGAAVGTDPADAACHWMASAYAANPSSHAWFGARPVVLLAAPDGREPLRAWALTDAQRTLLTDGDARGLAAALESTAVPAASVRRAA</sequence>
<comment type="caution">
    <text evidence="2">The sequence shown here is derived from an EMBL/GenBank/DDBJ whole genome shotgun (WGS) entry which is preliminary data.</text>
</comment>
<dbReference type="PANTHER" id="PTHR36304">
    <property type="entry name" value="DOMAIN GTPASE-ACTIVATING PROTEIN, PUTATIVE-RELATED-RELATED"/>
    <property type="match status" value="1"/>
</dbReference>
<protein>
    <submittedName>
        <fullName evidence="2">DUF4388 domain-containing protein</fullName>
    </submittedName>
</protein>